<dbReference type="Proteomes" id="UP000265540">
    <property type="component" value="Unassembled WGS sequence"/>
</dbReference>
<proteinExistence type="predicted"/>
<feature type="transmembrane region" description="Helical" evidence="1">
    <location>
        <begin position="174"/>
        <end position="195"/>
    </location>
</feature>
<accession>A0A3A4ZCG2</accession>
<sequence length="201" mass="22455">MELKDLIKKLKKEIRSLVMFVLVGTGLGLVLYNIPAKYISTGSFYIQRTTENSSNYFTYEGYYGQQTALSYTNTVAALLESVDLRTLALAKLNVPVNEVTLRKYQRFISVNKDGPQLISLTVKGNTHEESKGLWESLSSSLIDTTVDINKSGDANLSISKITDEPVVKKEYKSIWINLSAGFGLGLIAGILFISFKEYFKK</sequence>
<evidence type="ECO:0000313" key="3">
    <source>
        <dbReference type="Proteomes" id="UP000265540"/>
    </source>
</evidence>
<name>A0A3A4ZCG2_UNCKA</name>
<organism evidence="2 3">
    <name type="scientific">candidate division WWE3 bacterium</name>
    <dbReference type="NCBI Taxonomy" id="2053526"/>
    <lineage>
        <taxon>Bacteria</taxon>
        <taxon>Katanobacteria</taxon>
    </lineage>
</organism>
<evidence type="ECO:0000256" key="1">
    <source>
        <dbReference type="SAM" id="Phobius"/>
    </source>
</evidence>
<dbReference type="EMBL" id="QZJF01000017">
    <property type="protein sequence ID" value="RJR26944.1"/>
    <property type="molecule type" value="Genomic_DNA"/>
</dbReference>
<keyword evidence="1" id="KW-0812">Transmembrane</keyword>
<reference evidence="2 3" key="1">
    <citation type="journal article" date="2017" name="ISME J.">
        <title>Energy and carbon metabolisms in a deep terrestrial subsurface fluid microbial community.</title>
        <authorList>
            <person name="Momper L."/>
            <person name="Jungbluth S.P."/>
            <person name="Lee M.D."/>
            <person name="Amend J.P."/>
        </authorList>
    </citation>
    <scope>NUCLEOTIDE SEQUENCE [LARGE SCALE GENOMIC DNA]</scope>
    <source>
        <strain evidence="2">SURF_46</strain>
    </source>
</reference>
<evidence type="ECO:0008006" key="4">
    <source>
        <dbReference type="Google" id="ProtNLM"/>
    </source>
</evidence>
<evidence type="ECO:0000313" key="2">
    <source>
        <dbReference type="EMBL" id="RJR26944.1"/>
    </source>
</evidence>
<feature type="transmembrane region" description="Helical" evidence="1">
    <location>
        <begin position="16"/>
        <end position="34"/>
    </location>
</feature>
<keyword evidence="1" id="KW-1133">Transmembrane helix</keyword>
<comment type="caution">
    <text evidence="2">The sequence shown here is derived from an EMBL/GenBank/DDBJ whole genome shotgun (WGS) entry which is preliminary data.</text>
</comment>
<protein>
    <recommendedName>
        <fullName evidence="4">Polysaccharide chain length determinant N-terminal domain-containing protein</fullName>
    </recommendedName>
</protein>
<gene>
    <name evidence="2" type="ORF">C4561_04165</name>
</gene>
<keyword evidence="1" id="KW-0472">Membrane</keyword>
<dbReference type="AlphaFoldDB" id="A0A3A4ZCG2"/>